<evidence type="ECO:0000256" key="17">
    <source>
        <dbReference type="SAM" id="SignalP"/>
    </source>
</evidence>
<dbReference type="SMART" id="SM00209">
    <property type="entry name" value="TSP1"/>
    <property type="match status" value="15"/>
</dbReference>
<name>A0A3B3SGP7_9TELE</name>
<keyword evidence="9 16" id="KW-1133">Transmembrane helix</keyword>
<keyword evidence="8" id="KW-0221">Differentiation</keyword>
<dbReference type="Ensembl" id="ENSPKIT00000010242.1">
    <property type="protein sequence ID" value="ENSPKIP00000029445.1"/>
    <property type="gene ID" value="ENSPKIG00000010687.1"/>
</dbReference>
<keyword evidence="6 17" id="KW-0732">Signal</keyword>
<dbReference type="PANTHER" id="PTHR11311:SF7">
    <property type="entry name" value="THROMBOSPONDIN TYPE-1 DOMAIN-CONTAINING PROTEIN 7B"/>
    <property type="match status" value="1"/>
</dbReference>
<evidence type="ECO:0000256" key="6">
    <source>
        <dbReference type="ARBA" id="ARBA00022729"/>
    </source>
</evidence>
<dbReference type="Proteomes" id="UP000261540">
    <property type="component" value="Unplaced"/>
</dbReference>
<accession>A0A3B3SGP7</accession>
<dbReference type="InterPro" id="IPR051418">
    <property type="entry name" value="Spondin/Thrombospondin_T1"/>
</dbReference>
<keyword evidence="7" id="KW-0677">Repeat</keyword>
<feature type="domain" description="Spondin-like TSP1" evidence="18">
    <location>
        <begin position="1247"/>
        <end position="1300"/>
    </location>
</feature>
<dbReference type="Pfam" id="PF23308">
    <property type="entry name" value="TSP1_TSH7A-B_C"/>
    <property type="match status" value="1"/>
</dbReference>
<dbReference type="FunFam" id="2.20.100.10:FF:000019">
    <property type="entry name" value="Thrombospondin type 1 domain containing 7A"/>
    <property type="match status" value="1"/>
</dbReference>
<dbReference type="FunFam" id="2.20.100.10:FF:000014">
    <property type="entry name" value="Thrombospondin type 1 domain containing 7A"/>
    <property type="match status" value="1"/>
</dbReference>
<dbReference type="Pfam" id="PF00090">
    <property type="entry name" value="TSP_1"/>
    <property type="match status" value="3"/>
</dbReference>
<evidence type="ECO:0000313" key="21">
    <source>
        <dbReference type="Proteomes" id="UP000261540"/>
    </source>
</evidence>
<evidence type="ECO:0000256" key="13">
    <source>
        <dbReference type="ARBA" id="ARBA00023273"/>
    </source>
</evidence>
<feature type="domain" description="Thrombospondin type-1" evidence="19">
    <location>
        <begin position="1478"/>
        <end position="1517"/>
    </location>
</feature>
<dbReference type="InterPro" id="IPR056991">
    <property type="entry name" value="TSP1_TSH7A-B_C"/>
</dbReference>
<evidence type="ECO:0000256" key="5">
    <source>
        <dbReference type="ARBA" id="ARBA00022692"/>
    </source>
</evidence>
<dbReference type="FunFam" id="2.20.100.10:FF:000018">
    <property type="entry name" value="Thrombospondin type 1 domain containing 7A"/>
    <property type="match status" value="1"/>
</dbReference>
<feature type="chain" id="PRO_5017484166" description="Thrombospondin type-1 domain-containing protein 7A" evidence="17">
    <location>
        <begin position="34"/>
        <end position="1609"/>
    </location>
</feature>
<dbReference type="FunFam" id="2.20.100.10:FF:000015">
    <property type="entry name" value="Thrombospondin, type I, domain containing 7A"/>
    <property type="match status" value="1"/>
</dbReference>
<dbReference type="PANTHER" id="PTHR11311">
    <property type="entry name" value="SPONDIN"/>
    <property type="match status" value="1"/>
</dbReference>
<dbReference type="FunFam" id="2.20.100.10:FF:000017">
    <property type="entry name" value="Thrombospondin type 1 domain containing 7A"/>
    <property type="match status" value="1"/>
</dbReference>
<feature type="domain" description="Spondin-like TSP1" evidence="18">
    <location>
        <begin position="607"/>
        <end position="665"/>
    </location>
</feature>
<feature type="domain" description="Spondin-like TSP1" evidence="18">
    <location>
        <begin position="346"/>
        <end position="398"/>
    </location>
</feature>
<dbReference type="GO" id="GO:0042995">
    <property type="term" value="C:cell projection"/>
    <property type="evidence" value="ECO:0007669"/>
    <property type="project" value="UniProtKB-SubCell"/>
</dbReference>
<dbReference type="Pfam" id="PF19030">
    <property type="entry name" value="TSP1_ADAMTS"/>
    <property type="match status" value="2"/>
</dbReference>
<evidence type="ECO:0000256" key="4">
    <source>
        <dbReference type="ARBA" id="ARBA00022657"/>
    </source>
</evidence>
<keyword evidence="21" id="KW-1185">Reference proteome</keyword>
<keyword evidence="11" id="KW-1015">Disulfide bond</keyword>
<keyword evidence="5 16" id="KW-0812">Transmembrane</keyword>
<dbReference type="InterPro" id="IPR044004">
    <property type="entry name" value="TSP1_spondin_dom"/>
</dbReference>
<evidence type="ECO:0000259" key="18">
    <source>
        <dbReference type="Pfam" id="PF19028"/>
    </source>
</evidence>
<reference evidence="20" key="1">
    <citation type="submission" date="2025-08" db="UniProtKB">
        <authorList>
            <consortium name="Ensembl"/>
        </authorList>
    </citation>
    <scope>IDENTIFICATION</scope>
</reference>
<feature type="region of interest" description="Disordered" evidence="15">
    <location>
        <begin position="623"/>
        <end position="648"/>
    </location>
</feature>
<evidence type="ECO:0000256" key="11">
    <source>
        <dbReference type="ARBA" id="ARBA00023157"/>
    </source>
</evidence>
<evidence type="ECO:0000256" key="8">
    <source>
        <dbReference type="ARBA" id="ARBA00022782"/>
    </source>
</evidence>
<dbReference type="GO" id="GO:0001525">
    <property type="term" value="P:angiogenesis"/>
    <property type="evidence" value="ECO:0007669"/>
    <property type="project" value="UniProtKB-KW"/>
</dbReference>
<dbReference type="InterPro" id="IPR036383">
    <property type="entry name" value="TSP1_rpt_sf"/>
</dbReference>
<dbReference type="GO" id="GO:0030154">
    <property type="term" value="P:cell differentiation"/>
    <property type="evidence" value="ECO:0007669"/>
    <property type="project" value="UniProtKB-KW"/>
</dbReference>
<proteinExistence type="predicted"/>
<dbReference type="SUPFAM" id="SSF82895">
    <property type="entry name" value="TSP-1 type 1 repeat"/>
    <property type="match status" value="11"/>
</dbReference>
<evidence type="ECO:0000256" key="16">
    <source>
        <dbReference type="SAM" id="Phobius"/>
    </source>
</evidence>
<keyword evidence="10 16" id="KW-0472">Membrane</keyword>
<feature type="domain" description="Spondin-like TSP1" evidence="18">
    <location>
        <begin position="1001"/>
        <end position="1046"/>
    </location>
</feature>
<dbReference type="GeneTree" id="ENSGT00940000159262"/>
<evidence type="ECO:0000256" key="15">
    <source>
        <dbReference type="SAM" id="MobiDB-lite"/>
    </source>
</evidence>
<dbReference type="FunFam" id="2.20.100.10:FF:000031">
    <property type="entry name" value="Thrombospondin type 1 domain containing 7A"/>
    <property type="match status" value="1"/>
</dbReference>
<evidence type="ECO:0000256" key="1">
    <source>
        <dbReference type="ARBA" id="ARBA00004251"/>
    </source>
</evidence>
<dbReference type="Gene3D" id="2.20.100.10">
    <property type="entry name" value="Thrombospondin type-1 (TSP1) repeat"/>
    <property type="match status" value="9"/>
</dbReference>
<comment type="subcellular location">
    <subcellularLocation>
        <location evidence="1">Cell membrane</location>
        <topology evidence="1">Single-pass type I membrane protein</topology>
    </subcellularLocation>
    <subcellularLocation>
        <location evidence="2">Cell projection</location>
    </subcellularLocation>
</comment>
<evidence type="ECO:0000256" key="14">
    <source>
        <dbReference type="ARBA" id="ARBA00069078"/>
    </source>
</evidence>
<feature type="transmembrane region" description="Helical" evidence="16">
    <location>
        <begin position="1559"/>
        <end position="1583"/>
    </location>
</feature>
<evidence type="ECO:0000256" key="9">
    <source>
        <dbReference type="ARBA" id="ARBA00022989"/>
    </source>
</evidence>
<evidence type="ECO:0000256" key="7">
    <source>
        <dbReference type="ARBA" id="ARBA00022737"/>
    </source>
</evidence>
<dbReference type="FunFam" id="2.20.100.10:FF:000020">
    <property type="entry name" value="Thrombospondin type 1 domain containing 7A"/>
    <property type="match status" value="1"/>
</dbReference>
<keyword evidence="4" id="KW-0037">Angiogenesis</keyword>
<keyword evidence="12" id="KW-0325">Glycoprotein</keyword>
<dbReference type="GO" id="GO:0005886">
    <property type="term" value="C:plasma membrane"/>
    <property type="evidence" value="ECO:0007669"/>
    <property type="project" value="UniProtKB-SubCell"/>
</dbReference>
<keyword evidence="13" id="KW-0966">Cell projection</keyword>
<evidence type="ECO:0000313" key="20">
    <source>
        <dbReference type="Ensembl" id="ENSPKIP00000029445.1"/>
    </source>
</evidence>
<protein>
    <recommendedName>
        <fullName evidence="14">Thrombospondin type-1 domain-containing protein 7A</fullName>
    </recommendedName>
</protein>
<dbReference type="PROSITE" id="PS50092">
    <property type="entry name" value="TSP1"/>
    <property type="match status" value="14"/>
</dbReference>
<evidence type="ECO:0000256" key="10">
    <source>
        <dbReference type="ARBA" id="ARBA00023136"/>
    </source>
</evidence>
<evidence type="ECO:0000256" key="3">
    <source>
        <dbReference type="ARBA" id="ARBA00022475"/>
    </source>
</evidence>
<evidence type="ECO:0000256" key="12">
    <source>
        <dbReference type="ARBA" id="ARBA00023180"/>
    </source>
</evidence>
<dbReference type="Pfam" id="PF19028">
    <property type="entry name" value="TSP1_spondin"/>
    <property type="match status" value="5"/>
</dbReference>
<sequence length="1609" mass="178029">MSRHHGYCMVAWTRMTGSCLLLSLSLIVIQGRGDVELAKDDRYEWKTGQWGRCMGDDCGPGGVQTRSVWCVHAEGWAAAVSSCPLADMPQQQRRCFRECDLQRELFEWETSEWGACTLTPGGPQPAECVMAQHGVQWRSVRCMRTSDRSAVTERVCEFLSRRPAEEQACLIPCPRPCIVSDFSTWSACSASCGVGLQHRTRAVLAAPVYGGASCPNLTQTRPCEHLRPCPGSEGEFRYSLKVGPWTECRLPHHKEMWLSGRTTLDFSTDSGERNSVQRQVRSTHHTPHHHRHHQRHLSPKVLDIEIGYQTRQVRCMRSDGKNSMLSLCTQDSIPVTFQSCVMPRDCETSEWGPWNPCSKSCRALDLSPGYRTRTRSLKQVPIGGGEECPGLEDKEACNIIGDLLPECPRYVWKNTDWGECQIQPLLSTHDRRHGNLSLLCGGGIQTRETYCVQVPGDAKEVTRPVNKRLCPAKTPPAVQPCSIPCPQDCLLSPWSPWGSCLYDDCLDPQGRKGFRQRARHVLREPAGMTQDCPHLVESMACEDPVCFHWLVSSTQPCEAADGRCGAGSQAHIVLCVDSEGEAVPSERCQDDPPPSLGPCEVPCPGDCVPGAWSSWSPCSHSCSSRNSEGRQSRTRTVLAPPGQGGKHCPPASTLEDWRPCNQHPCIVFYWEASPWGPCTEEPSASDPNVTSSSDRSSTCAVGIQTRKVSCMKINVGPVVPKRCPESSRPDATRPCLLPCRRDCIVTAFSEWTSCPSGCQPVNSTMTTQSRYRIIMQKSTNGGQECPDTLHEERECESLPVCPTYRWKIHKWHQCTLVPDSVQQGLTGVGESCGRGLEIRGVACVGEDEELANVTECLQWAGAMPPRARPCWVPCKDDCTLSSWSKFTDCADCGGWRTRKRTLTGRSKKQPKCQRSELYPLVETEPCPCTDFRAQPRGNWSSCVLPESRGWRAQRELHECGQGLRHRAVACTDRDGRLVDPALCGGSGYVEEVCLIPCPLDCKLSDWSAWSACSAPCGSGVKVRSKWLREKPFNGGRPCPKLDLKNQVYEAVPCYSECSQYTWALESWSACAVNMVDTPSSCGEGVQSRKVRCVRKDTVGDAVDSSLCDPEEAPPSGQTCFVPCPEDCVMSQWSQWSSCPSPCEQSVVRTRQRQTLRLPQTGSTCPEESQADRCVLNSTCFNYHYNLSDWSTCLLSESAICGQGVKVRQLNCVRSDGAVLELSVCEELLLPAEWQLTMACVVDCPVNCLLSEWTPWSSCSITCGFQGQMVRSRGVMQQAHEQGRPCPSQLSQTKPCPIRPCYTWLLGDWSSCWVEGAQCGEGVRERNLTCVVHGGDLLDVSSARAVGAEKCEDRLRGAEGRELQLPCSVPCPGDCHLTEWSSWSCCQLTCLNGRSFETTGQQARSRAVVIQVPENQDSCPQQVFETRPCKDGRCHSYEWRTSGWKGNERSVWCQRSDGVNVTGGCVPQEMPTTIRHCYPPCTKPFSHCTQRGVCGCEAGYTEVMTAHGFLDYCTRTPGLDNNKADVKINSGRFKPGTSQIQEFFHEWSLKPVGPDGRVKMWVYGLTAGGFALIVLVIALSFLLCKTPVQSKSSSPPQKPLTLAYDGDVDM</sequence>
<evidence type="ECO:0000256" key="2">
    <source>
        <dbReference type="ARBA" id="ARBA00004316"/>
    </source>
</evidence>
<dbReference type="FunFam" id="2.20.100.10:FF:000050">
    <property type="entry name" value="Thrombospondin type 1 domain containing 7B"/>
    <property type="match status" value="1"/>
</dbReference>
<evidence type="ECO:0000259" key="19">
    <source>
        <dbReference type="Pfam" id="PF23308"/>
    </source>
</evidence>
<feature type="domain" description="Spondin-like TSP1" evidence="18">
    <location>
        <begin position="177"/>
        <end position="226"/>
    </location>
</feature>
<feature type="signal peptide" evidence="17">
    <location>
        <begin position="1"/>
        <end position="33"/>
    </location>
</feature>
<feature type="region of interest" description="Disordered" evidence="15">
    <location>
        <begin position="1587"/>
        <end position="1609"/>
    </location>
</feature>
<keyword evidence="3" id="KW-1003">Cell membrane</keyword>
<dbReference type="GO" id="GO:0030036">
    <property type="term" value="P:actin cytoskeleton organization"/>
    <property type="evidence" value="ECO:0007669"/>
    <property type="project" value="TreeGrafter"/>
</dbReference>
<organism evidence="20 21">
    <name type="scientific">Paramormyrops kingsleyae</name>
    <dbReference type="NCBI Taxonomy" id="1676925"/>
    <lineage>
        <taxon>Eukaryota</taxon>
        <taxon>Metazoa</taxon>
        <taxon>Chordata</taxon>
        <taxon>Craniata</taxon>
        <taxon>Vertebrata</taxon>
        <taxon>Euteleostomi</taxon>
        <taxon>Actinopterygii</taxon>
        <taxon>Neopterygii</taxon>
        <taxon>Teleostei</taxon>
        <taxon>Osteoglossocephala</taxon>
        <taxon>Osteoglossomorpha</taxon>
        <taxon>Osteoglossiformes</taxon>
        <taxon>Mormyridae</taxon>
        <taxon>Paramormyrops</taxon>
    </lineage>
</organism>
<dbReference type="InterPro" id="IPR000884">
    <property type="entry name" value="TSP1_rpt"/>
</dbReference>
<reference evidence="20" key="2">
    <citation type="submission" date="2025-09" db="UniProtKB">
        <authorList>
            <consortium name="Ensembl"/>
        </authorList>
    </citation>
    <scope>IDENTIFICATION</scope>
</reference>